<sequence>MTRATQVVQEGKEVDSDGDEEVDALLKLIHDEHQDSMPKATKAAYRGPMKQYKEWTLEWAVRNRKRLPLDQIPEEDRELEEMNRTLVTGKRVAAFFQERVVGRPHKVRGNGARKGKKVAPASEASTSEAVTGTPGPTVGWKNWNIIYVLFVTCKSNR</sequence>
<protein>
    <submittedName>
        <fullName evidence="1">Uncharacterized protein</fullName>
    </submittedName>
</protein>
<keyword evidence="2" id="KW-1185">Reference proteome</keyword>
<evidence type="ECO:0000313" key="2">
    <source>
        <dbReference type="Proteomes" id="UP001241377"/>
    </source>
</evidence>
<reference evidence="1" key="1">
    <citation type="submission" date="2023-04" db="EMBL/GenBank/DDBJ databases">
        <title>Draft Genome sequencing of Naganishia species isolated from polar environments using Oxford Nanopore Technology.</title>
        <authorList>
            <person name="Leo P."/>
            <person name="Venkateswaran K."/>
        </authorList>
    </citation>
    <scope>NUCLEOTIDE SEQUENCE</scope>
    <source>
        <strain evidence="1">MNA-CCFEE 5261</strain>
    </source>
</reference>
<organism evidence="1 2">
    <name type="scientific">Naganishia cerealis</name>
    <dbReference type="NCBI Taxonomy" id="610337"/>
    <lineage>
        <taxon>Eukaryota</taxon>
        <taxon>Fungi</taxon>
        <taxon>Dikarya</taxon>
        <taxon>Basidiomycota</taxon>
        <taxon>Agaricomycotina</taxon>
        <taxon>Tremellomycetes</taxon>
        <taxon>Filobasidiales</taxon>
        <taxon>Filobasidiaceae</taxon>
        <taxon>Naganishia</taxon>
    </lineage>
</organism>
<dbReference type="EMBL" id="JASBWR010000057">
    <property type="protein sequence ID" value="KAJ9101503.1"/>
    <property type="molecule type" value="Genomic_DNA"/>
</dbReference>
<gene>
    <name evidence="1" type="ORF">QFC19_005156</name>
</gene>
<comment type="caution">
    <text evidence="1">The sequence shown here is derived from an EMBL/GenBank/DDBJ whole genome shotgun (WGS) entry which is preliminary data.</text>
</comment>
<evidence type="ECO:0000313" key="1">
    <source>
        <dbReference type="EMBL" id="KAJ9101503.1"/>
    </source>
</evidence>
<proteinExistence type="predicted"/>
<accession>A0ACC2VQP5</accession>
<name>A0ACC2VQP5_9TREE</name>
<dbReference type="Proteomes" id="UP001241377">
    <property type="component" value="Unassembled WGS sequence"/>
</dbReference>